<dbReference type="Gene3D" id="1.25.10.10">
    <property type="entry name" value="Leucine-rich Repeat Variant"/>
    <property type="match status" value="1"/>
</dbReference>
<dbReference type="SUPFAM" id="SSF48371">
    <property type="entry name" value="ARM repeat"/>
    <property type="match status" value="1"/>
</dbReference>
<dbReference type="GO" id="GO:0006606">
    <property type="term" value="P:protein import into nucleus"/>
    <property type="evidence" value="ECO:0007669"/>
    <property type="project" value="EnsemblFungi"/>
</dbReference>
<dbReference type="GO" id="GO:0005635">
    <property type="term" value="C:nuclear envelope"/>
    <property type="evidence" value="ECO:0007669"/>
    <property type="project" value="TreeGrafter"/>
</dbReference>
<evidence type="ECO:0000256" key="1">
    <source>
        <dbReference type="ARBA" id="ARBA00004123"/>
    </source>
</evidence>
<dbReference type="OrthoDB" id="361693at2759"/>
<dbReference type="PROSITE" id="PS50166">
    <property type="entry name" value="IMPORTIN_B_NT"/>
    <property type="match status" value="1"/>
</dbReference>
<evidence type="ECO:0000259" key="5">
    <source>
        <dbReference type="PROSITE" id="PS50166"/>
    </source>
</evidence>
<dbReference type="GO" id="GO:0061608">
    <property type="term" value="F:nuclear import signal receptor activity"/>
    <property type="evidence" value="ECO:0007669"/>
    <property type="project" value="EnsemblFungi"/>
</dbReference>
<keyword evidence="4" id="KW-0539">Nucleus</keyword>
<name>I2H9J5_HENB6</name>
<dbReference type="AlphaFoldDB" id="I2H9J5"/>
<dbReference type="InterPro" id="IPR058669">
    <property type="entry name" value="TPR_IPO7/11-like"/>
</dbReference>
<sequence length="1036" mass="120240">MSSSITNLTELNLVTILQQASDVNIANPNAQRLAEQQLKLWETALGFHYLLQSIYLDLSNPLQVRWLAVIQFKNGVERYWRSTRINAISKDEKASIRNRLFEVLDEQNNQLCIQNAQATARIARLDFPSDWTNLFETIDYILKRIQSPSSISDKIHLYNLMIHLNQIIKLLSAATIGRCKPAMQSKMPLIFPSIVRIYLFCFNEWTSSSDSMNPDLIDLQLSYITLKVLRRIVTGGYDSPHKDETVCEFMKLTLSHFELLIENQANFSKFDQYEKFIRCYGKLYYNLISSSPAYFILFPCSIQILISYTQILIEKAPEVYNENSDITGDFWEQTTIRGFLILKKIINFVNKKGVITIKARSDKASIDSSIEKINNDFLNEQLIIKLLDILIEWYLKLRPIDLQNWFADPEEWINEQMSTSYEYQIRPCAENFFQDLMNSFPKLLVPYLLNKIQNNSSASMVNTQEAFLLRDSLYSSFQLSASVVSDMVDFDKLFVEVFLPTATNVKTPKDQLRIIRRRVSLIINEWSIVKCSEETKKLCYEYFNDLLMSDDDKVVQLTAIQSLKTMIDDWNFKKDSFEPFLKNVVNILLRKILPTVSLTETRLYVLNTLSDIIIQTKPLISNDLLIEILQIVPQLWEISSTNPSESILSNALLRLLKNLVNSLGPKSHLTWDIAIPAFTIACDPTSPQYALLNEDGYELWSYLLQNYSEKEVKLSSKFIDALPFLESGVEMHSEILPTLLELVKSYTLILNQQEYFSIPVFSNIFGKLCVHLLKLRDDSYYLLLQIWEILILSNESDYEKYLLQNFFSTGILTAIFDGIFQEESLSSYQCNQLLQLIGRIAYVNPNALIEFLQSYHQNLPSSVENMELPMMERKIVYKDMTFDSIINKLLSIWINCFKDLYDPKQKKLHILGMSSLLRTGLITIFVEFPNIASIWIEMLEEINETSNGDCEKYHLNDVITEQSAEFFHLTCEQVRQHELNKNNDPVHNISLKECIKQTMQFLESHLGEKRYNEFISNVPVHLIENLRLFLGISPSK</sequence>
<gene>
    <name evidence="6" type="primary">TBLA0J00470</name>
    <name evidence="6" type="ORF">TBLA_0J00470</name>
</gene>
<proteinExistence type="inferred from homology"/>
<dbReference type="STRING" id="1071380.I2H9J5"/>
<evidence type="ECO:0000256" key="2">
    <source>
        <dbReference type="ARBA" id="ARBA00007991"/>
    </source>
</evidence>
<comment type="similarity">
    <text evidence="2">Belongs to the importin beta family.</text>
</comment>
<dbReference type="OMA" id="SFHYVFH"/>
<dbReference type="HOGENOM" id="CLU_003886_0_0_1"/>
<dbReference type="KEGG" id="tbl:TBLA_0J00470"/>
<dbReference type="InterPro" id="IPR011989">
    <property type="entry name" value="ARM-like"/>
</dbReference>
<dbReference type="Pfam" id="PF03810">
    <property type="entry name" value="IBN_N"/>
    <property type="match status" value="1"/>
</dbReference>
<keyword evidence="3" id="KW-0813">Transport</keyword>
<evidence type="ECO:0000313" key="6">
    <source>
        <dbReference type="EMBL" id="CCH63047.1"/>
    </source>
</evidence>
<dbReference type="PANTHER" id="PTHR10997">
    <property type="entry name" value="IMPORTIN-7, 8, 11"/>
    <property type="match status" value="1"/>
</dbReference>
<dbReference type="eggNOG" id="KOG1993">
    <property type="taxonomic scope" value="Eukaryota"/>
</dbReference>
<dbReference type="GO" id="GO:0005829">
    <property type="term" value="C:cytosol"/>
    <property type="evidence" value="ECO:0007669"/>
    <property type="project" value="TreeGrafter"/>
</dbReference>
<dbReference type="GeneID" id="14498213"/>
<dbReference type="PANTHER" id="PTHR10997:SF7">
    <property type="entry name" value="IMPORTIN-11"/>
    <property type="match status" value="1"/>
</dbReference>
<dbReference type="GO" id="GO:0031267">
    <property type="term" value="F:small GTPase binding"/>
    <property type="evidence" value="ECO:0007669"/>
    <property type="project" value="InterPro"/>
</dbReference>
<feature type="domain" description="Importin N-terminal" evidence="5">
    <location>
        <begin position="34"/>
        <end position="106"/>
    </location>
</feature>
<dbReference type="InterPro" id="IPR016024">
    <property type="entry name" value="ARM-type_fold"/>
</dbReference>
<evidence type="ECO:0000256" key="3">
    <source>
        <dbReference type="ARBA" id="ARBA00022448"/>
    </source>
</evidence>
<dbReference type="SMART" id="SM00913">
    <property type="entry name" value="IBN_N"/>
    <property type="match status" value="1"/>
</dbReference>
<dbReference type="EMBL" id="HE806325">
    <property type="protein sequence ID" value="CCH63047.1"/>
    <property type="molecule type" value="Genomic_DNA"/>
</dbReference>
<evidence type="ECO:0000313" key="7">
    <source>
        <dbReference type="Proteomes" id="UP000002866"/>
    </source>
</evidence>
<accession>I2H9J5</accession>
<dbReference type="FunCoup" id="I2H9J5">
    <property type="interactions" value="1127"/>
</dbReference>
<dbReference type="RefSeq" id="XP_004182566.1">
    <property type="nucleotide sequence ID" value="XM_004182518.1"/>
</dbReference>
<evidence type="ECO:0000256" key="4">
    <source>
        <dbReference type="ARBA" id="ARBA00023242"/>
    </source>
</evidence>
<organism evidence="6 7">
    <name type="scientific">Henningerozyma blattae (strain ATCC 34711 / CBS 6284 / DSM 70876 / NBRC 10599 / NRRL Y-10934 / UCD 77-7)</name>
    <name type="common">Yeast</name>
    <name type="synonym">Tetrapisispora blattae</name>
    <dbReference type="NCBI Taxonomy" id="1071380"/>
    <lineage>
        <taxon>Eukaryota</taxon>
        <taxon>Fungi</taxon>
        <taxon>Dikarya</taxon>
        <taxon>Ascomycota</taxon>
        <taxon>Saccharomycotina</taxon>
        <taxon>Saccharomycetes</taxon>
        <taxon>Saccharomycetales</taxon>
        <taxon>Saccharomycetaceae</taxon>
        <taxon>Henningerozyma</taxon>
    </lineage>
</organism>
<dbReference type="InterPro" id="IPR001494">
    <property type="entry name" value="Importin-beta_N"/>
</dbReference>
<comment type="subcellular location">
    <subcellularLocation>
        <location evidence="1">Nucleus</location>
    </subcellularLocation>
</comment>
<keyword evidence="7" id="KW-1185">Reference proteome</keyword>
<dbReference type="InParanoid" id="I2H9J5"/>
<dbReference type="Proteomes" id="UP000002866">
    <property type="component" value="Chromosome 10"/>
</dbReference>
<dbReference type="GO" id="GO:0008139">
    <property type="term" value="F:nuclear localization sequence binding"/>
    <property type="evidence" value="ECO:0007669"/>
    <property type="project" value="EnsemblFungi"/>
</dbReference>
<dbReference type="Pfam" id="PF25758">
    <property type="entry name" value="TPR_IPO11"/>
    <property type="match status" value="1"/>
</dbReference>
<protein>
    <recommendedName>
        <fullName evidence="5">Importin N-terminal domain-containing protein</fullName>
    </recommendedName>
</protein>
<reference evidence="6 7" key="1">
    <citation type="journal article" date="2011" name="Proc. Natl. Acad. Sci. U.S.A.">
        <title>Evolutionary erosion of yeast sex chromosomes by mating-type switching accidents.</title>
        <authorList>
            <person name="Gordon J.L."/>
            <person name="Armisen D."/>
            <person name="Proux-Wera E."/>
            <person name="Oheigeartaigh S.S."/>
            <person name="Byrne K.P."/>
            <person name="Wolfe K.H."/>
        </authorList>
    </citation>
    <scope>NUCLEOTIDE SEQUENCE [LARGE SCALE GENOMIC DNA]</scope>
    <source>
        <strain evidence="7">ATCC 34711 / CBS 6284 / DSM 70876 / NBRC 10599 / NRRL Y-10934 / UCD 77-7</strain>
    </source>
</reference>